<evidence type="ECO:0000256" key="1">
    <source>
        <dbReference type="SAM" id="MobiDB-lite"/>
    </source>
</evidence>
<feature type="region of interest" description="Disordered" evidence="1">
    <location>
        <begin position="109"/>
        <end position="150"/>
    </location>
</feature>
<dbReference type="EMBL" id="HBHX01012341">
    <property type="protein sequence ID" value="CAE0106209.1"/>
    <property type="molecule type" value="Transcribed_RNA"/>
</dbReference>
<feature type="compositionally biased region" description="Basic and acidic residues" evidence="1">
    <location>
        <begin position="179"/>
        <end position="192"/>
    </location>
</feature>
<reference evidence="2" key="1">
    <citation type="submission" date="2021-01" db="EMBL/GenBank/DDBJ databases">
        <authorList>
            <person name="Corre E."/>
            <person name="Pelletier E."/>
            <person name="Niang G."/>
            <person name="Scheremetjew M."/>
            <person name="Finn R."/>
            <person name="Kale V."/>
            <person name="Holt S."/>
            <person name="Cochrane G."/>
            <person name="Meng A."/>
            <person name="Brown T."/>
            <person name="Cohen L."/>
        </authorList>
    </citation>
    <scope>NUCLEOTIDE SEQUENCE</scope>
    <source>
        <strain evidence="2">CCMP281</strain>
    </source>
</reference>
<proteinExistence type="predicted"/>
<evidence type="ECO:0000313" key="2">
    <source>
        <dbReference type="EMBL" id="CAE0106209.1"/>
    </source>
</evidence>
<sequence length="240" mass="25016">MQLVKVNSSLWSQVGRVREGELGQAESPTAKVRCVLMEPQGQEPVVVPCMLSGRAVVHPGCRAVFFIFSLTAGDSVADGASVTAGDGSGEESRGSFPLLESRLASRLASCGVGDDTPSPHTEQDSTSGDTLSPHADPFSPPLLGSPDFDPFPAMMLERDAPLYMDALYNGNEGGDGGEGGERGEGGEGRVGGKDGMGLSEVSTQPLDSSLVEELSGVAQASILDQLMMEDDELMCHLRAS</sequence>
<accession>A0A7S3ET57</accession>
<gene>
    <name evidence="2" type="ORF">HERI1096_LOCUS6868</name>
</gene>
<protein>
    <submittedName>
        <fullName evidence="2">Uncharacterized protein</fullName>
    </submittedName>
</protein>
<feature type="region of interest" description="Disordered" evidence="1">
    <location>
        <begin position="167"/>
        <end position="200"/>
    </location>
</feature>
<feature type="compositionally biased region" description="Polar residues" evidence="1">
    <location>
        <begin position="118"/>
        <end position="130"/>
    </location>
</feature>
<name>A0A7S3ET57_9EUKA</name>
<organism evidence="2">
    <name type="scientific">Haptolina ericina</name>
    <dbReference type="NCBI Taxonomy" id="156174"/>
    <lineage>
        <taxon>Eukaryota</taxon>
        <taxon>Haptista</taxon>
        <taxon>Haptophyta</taxon>
        <taxon>Prymnesiophyceae</taxon>
        <taxon>Prymnesiales</taxon>
        <taxon>Prymnesiaceae</taxon>
        <taxon>Haptolina</taxon>
    </lineage>
</organism>
<dbReference type="AlphaFoldDB" id="A0A7S3ET57"/>